<dbReference type="InterPro" id="IPR027791">
    <property type="entry name" value="Galactosyl_T_C"/>
</dbReference>
<dbReference type="PANTHER" id="PTHR43179">
    <property type="entry name" value="RHAMNOSYLTRANSFERASE WBBL"/>
    <property type="match status" value="1"/>
</dbReference>
<reference evidence="6 7" key="1">
    <citation type="submission" date="2020-08" db="EMBL/GenBank/DDBJ databases">
        <title>Genomic Encyclopedia of Type Strains, Phase IV (KMG-IV): sequencing the most valuable type-strain genomes for metagenomic binning, comparative biology and taxonomic classification.</title>
        <authorList>
            <person name="Goeker M."/>
        </authorList>
    </citation>
    <scope>NUCLEOTIDE SEQUENCE [LARGE SCALE GENOMIC DNA]</scope>
    <source>
        <strain evidence="6 7">DSM 19371</strain>
    </source>
</reference>
<keyword evidence="3 6" id="KW-0808">Transferase</keyword>
<evidence type="ECO:0000313" key="6">
    <source>
        <dbReference type="EMBL" id="MBB4151739.1"/>
    </source>
</evidence>
<gene>
    <name evidence="6" type="ORF">GGQ90_005553</name>
</gene>
<evidence type="ECO:0000259" key="4">
    <source>
        <dbReference type="Pfam" id="PF00535"/>
    </source>
</evidence>
<dbReference type="Gene3D" id="3.90.550.10">
    <property type="entry name" value="Spore Coat Polysaccharide Biosynthesis Protein SpsA, Chain A"/>
    <property type="match status" value="1"/>
</dbReference>
<dbReference type="Pfam" id="PF02709">
    <property type="entry name" value="Glyco_transf_7C"/>
    <property type="match status" value="1"/>
</dbReference>
<keyword evidence="7" id="KW-1185">Reference proteome</keyword>
<evidence type="ECO:0000259" key="5">
    <source>
        <dbReference type="Pfam" id="PF02709"/>
    </source>
</evidence>
<protein>
    <submittedName>
        <fullName evidence="6">GT2 family glycosyltransferase</fullName>
    </submittedName>
</protein>
<dbReference type="GO" id="GO:0016757">
    <property type="term" value="F:glycosyltransferase activity"/>
    <property type="evidence" value="ECO:0007669"/>
    <property type="project" value="UniProtKB-KW"/>
</dbReference>
<name>A0A7W6PYT2_9SPHN</name>
<dbReference type="InterPro" id="IPR001173">
    <property type="entry name" value="Glyco_trans_2-like"/>
</dbReference>
<dbReference type="Pfam" id="PF00535">
    <property type="entry name" value="Glycos_transf_2"/>
    <property type="match status" value="1"/>
</dbReference>
<dbReference type="PANTHER" id="PTHR43179:SF12">
    <property type="entry name" value="GALACTOFURANOSYLTRANSFERASE GLFT2"/>
    <property type="match status" value="1"/>
</dbReference>
<sequence length="281" mass="31414">MSISVLTIVKNREGHLAELVEGLRRSFVFPDELVIVDMGSTPALIAPEAPFPVRLVTLERTGLPLAAARNAAAHTAMGEHLLFLDVDCIPMRHLLGEMDDELERADALICAEALYLGPTDVRDGWEEDHLKLSAKPHPIRAFPAKGIREEANAGLFWSLVFGIRRNRFTDLQGFDEAFDGYGAEDTDFGFRARDAGIPLLFKGGAGAFHQHHEVFDPPLQHLEDIVRNAQLFRDRWQFWPMTGWLDAFAKMDLIAMTDNRIILRRAANAVELSGARRSSAF</sequence>
<comment type="similarity">
    <text evidence="1">Belongs to the glycosyltransferase 2 family.</text>
</comment>
<evidence type="ECO:0000256" key="1">
    <source>
        <dbReference type="ARBA" id="ARBA00006739"/>
    </source>
</evidence>
<dbReference type="InterPro" id="IPR029044">
    <property type="entry name" value="Nucleotide-diphossugar_trans"/>
</dbReference>
<dbReference type="AlphaFoldDB" id="A0A7W6PYT2"/>
<comment type="caution">
    <text evidence="6">The sequence shown here is derived from an EMBL/GenBank/DDBJ whole genome shotgun (WGS) entry which is preliminary data.</text>
</comment>
<accession>A0A7W6PYT2</accession>
<evidence type="ECO:0000313" key="7">
    <source>
        <dbReference type="Proteomes" id="UP000590524"/>
    </source>
</evidence>
<organism evidence="6 7">
    <name type="scientific">Sphingobium scionense</name>
    <dbReference type="NCBI Taxonomy" id="1404341"/>
    <lineage>
        <taxon>Bacteria</taxon>
        <taxon>Pseudomonadati</taxon>
        <taxon>Pseudomonadota</taxon>
        <taxon>Alphaproteobacteria</taxon>
        <taxon>Sphingomonadales</taxon>
        <taxon>Sphingomonadaceae</taxon>
        <taxon>Sphingobium</taxon>
    </lineage>
</organism>
<evidence type="ECO:0000256" key="3">
    <source>
        <dbReference type="ARBA" id="ARBA00022679"/>
    </source>
</evidence>
<feature type="domain" description="Glycosyltransferase 2-like" evidence="4">
    <location>
        <begin position="4"/>
        <end position="142"/>
    </location>
</feature>
<evidence type="ECO:0000256" key="2">
    <source>
        <dbReference type="ARBA" id="ARBA00022676"/>
    </source>
</evidence>
<keyword evidence="2" id="KW-0328">Glycosyltransferase</keyword>
<dbReference type="SUPFAM" id="SSF53448">
    <property type="entry name" value="Nucleotide-diphospho-sugar transferases"/>
    <property type="match status" value="1"/>
</dbReference>
<dbReference type="Proteomes" id="UP000590524">
    <property type="component" value="Unassembled WGS sequence"/>
</dbReference>
<proteinExistence type="inferred from homology"/>
<dbReference type="EMBL" id="JACIEU010000046">
    <property type="protein sequence ID" value="MBB4151739.1"/>
    <property type="molecule type" value="Genomic_DNA"/>
</dbReference>
<feature type="domain" description="Galactosyltransferase C-terminal" evidence="5">
    <location>
        <begin position="156"/>
        <end position="197"/>
    </location>
</feature>
<dbReference type="RefSeq" id="WP_188084469.1">
    <property type="nucleotide sequence ID" value="NZ_JACIEU010000046.1"/>
</dbReference>